<dbReference type="EMBL" id="JBHLTC010000011">
    <property type="protein sequence ID" value="MFC0624468.1"/>
    <property type="molecule type" value="Genomic_DNA"/>
</dbReference>
<evidence type="ECO:0000256" key="2">
    <source>
        <dbReference type="ARBA" id="ARBA00006683"/>
    </source>
</evidence>
<comment type="similarity">
    <text evidence="2">Belongs to the CpsC/CapA family.</text>
</comment>
<dbReference type="Gene3D" id="3.40.50.300">
    <property type="entry name" value="P-loop containing nucleotide triphosphate hydrolases"/>
    <property type="match status" value="1"/>
</dbReference>
<keyword evidence="3" id="KW-1003">Cell membrane</keyword>
<accession>A0ABV6QJY0</accession>
<evidence type="ECO:0000313" key="8">
    <source>
        <dbReference type="EMBL" id="MFC0624468.1"/>
    </source>
</evidence>
<evidence type="ECO:0000259" key="7">
    <source>
        <dbReference type="Pfam" id="PF02706"/>
    </source>
</evidence>
<feature type="domain" description="Polysaccharide chain length determinant N-terminal" evidence="7">
    <location>
        <begin position="20"/>
        <end position="103"/>
    </location>
</feature>
<dbReference type="RefSeq" id="WP_380045873.1">
    <property type="nucleotide sequence ID" value="NZ_JBHLTC010000011.1"/>
</dbReference>
<dbReference type="PANTHER" id="PTHR32309:SF31">
    <property type="entry name" value="CAPSULAR EXOPOLYSACCHARIDE FAMILY"/>
    <property type="match status" value="1"/>
</dbReference>
<keyword evidence="9" id="KW-1185">Reference proteome</keyword>
<evidence type="ECO:0000256" key="6">
    <source>
        <dbReference type="ARBA" id="ARBA00023136"/>
    </source>
</evidence>
<gene>
    <name evidence="8" type="ORF">ACFFGN_10385</name>
</gene>
<protein>
    <submittedName>
        <fullName evidence="8">Wzz/FepE/Etk N-terminal domain-containing protein</fullName>
    </submittedName>
</protein>
<evidence type="ECO:0000256" key="3">
    <source>
        <dbReference type="ARBA" id="ARBA00022475"/>
    </source>
</evidence>
<comment type="subcellular location">
    <subcellularLocation>
        <location evidence="1">Cell membrane</location>
        <topology evidence="1">Multi-pass membrane protein</topology>
    </subcellularLocation>
</comment>
<evidence type="ECO:0000256" key="5">
    <source>
        <dbReference type="ARBA" id="ARBA00022989"/>
    </source>
</evidence>
<evidence type="ECO:0000313" key="9">
    <source>
        <dbReference type="Proteomes" id="UP001589890"/>
    </source>
</evidence>
<evidence type="ECO:0000256" key="1">
    <source>
        <dbReference type="ARBA" id="ARBA00004651"/>
    </source>
</evidence>
<sequence length="546" mass="56648">MAAKVGYRMEPGTMVWRDAVQSLWRRRLLIGACTLLGVAGAFAFALPQTARWTATSEILVGPAVPPALLDLPAGLDKTGPLGMDLPAETQARVVASPSTMRVVAARLGLSVADDEVQKMSAATRVKAVTDNSYIITTDGSSAEEAVRRANTIAGVYLEQRRAAAQSVLATLAAQNEQRATTTASQAAGLQRSIDNALSRSQDGLASSLRDKQVDLRTSSVDFKDKAKALREAADSAGSTSKLVTPASPEAVTVSPNITRDVSVGAVLGFVLGIALALGSTHLSPFVATRDEAARSAGAPVLTASTTGRRWWHRTARKLDLSELTALGTEVVSAIARRGYTEDGEGAVLVVSASPSPNADGVALAMACATAREGRRTVLVFADVRGPRPDVELGRDAPANPDGLVNLVGEPAHSRSDKARKLLVPGPAPDLQLLMPGSGDEQALTVAPALVPGIVTELRGSAEALVVHGPAADRNHGVAPLAAAVDGCVLVVQCGHDRQSRVSRLCASLEFAGAPVLGVVLIGAHRDDETLGIPVDANGHLLESVRQ</sequence>
<dbReference type="InterPro" id="IPR027417">
    <property type="entry name" value="P-loop_NTPase"/>
</dbReference>
<keyword evidence="6" id="KW-0472">Membrane</keyword>
<comment type="caution">
    <text evidence="8">The sequence shown here is derived from an EMBL/GenBank/DDBJ whole genome shotgun (WGS) entry which is preliminary data.</text>
</comment>
<evidence type="ECO:0000256" key="4">
    <source>
        <dbReference type="ARBA" id="ARBA00022692"/>
    </source>
</evidence>
<keyword evidence="5" id="KW-1133">Transmembrane helix</keyword>
<dbReference type="Pfam" id="PF02706">
    <property type="entry name" value="Wzz"/>
    <property type="match status" value="1"/>
</dbReference>
<dbReference type="PANTHER" id="PTHR32309">
    <property type="entry name" value="TYROSINE-PROTEIN KINASE"/>
    <property type="match status" value="1"/>
</dbReference>
<dbReference type="InterPro" id="IPR050445">
    <property type="entry name" value="Bact_polysacc_biosynth/exp"/>
</dbReference>
<proteinExistence type="inferred from homology"/>
<dbReference type="Proteomes" id="UP001589890">
    <property type="component" value="Unassembled WGS sequence"/>
</dbReference>
<name>A0ABV6QJY0_9ACTN</name>
<reference evidence="8 9" key="1">
    <citation type="submission" date="2024-09" db="EMBL/GenBank/DDBJ databases">
        <authorList>
            <person name="Sun Q."/>
            <person name="Mori K."/>
        </authorList>
    </citation>
    <scope>NUCLEOTIDE SEQUENCE [LARGE SCALE GENOMIC DNA]</scope>
    <source>
        <strain evidence="8 9">CGMCC 1.15906</strain>
    </source>
</reference>
<organism evidence="8 9">
    <name type="scientific">Kribbella deserti</name>
    <dbReference type="NCBI Taxonomy" id="1926257"/>
    <lineage>
        <taxon>Bacteria</taxon>
        <taxon>Bacillati</taxon>
        <taxon>Actinomycetota</taxon>
        <taxon>Actinomycetes</taxon>
        <taxon>Propionibacteriales</taxon>
        <taxon>Kribbellaceae</taxon>
        <taxon>Kribbella</taxon>
    </lineage>
</organism>
<dbReference type="InterPro" id="IPR003856">
    <property type="entry name" value="LPS_length_determ_N"/>
</dbReference>
<dbReference type="SUPFAM" id="SSF52540">
    <property type="entry name" value="P-loop containing nucleoside triphosphate hydrolases"/>
    <property type="match status" value="1"/>
</dbReference>
<keyword evidence="4" id="KW-0812">Transmembrane</keyword>